<evidence type="ECO:0008006" key="7">
    <source>
        <dbReference type="Google" id="ProtNLM"/>
    </source>
</evidence>
<evidence type="ECO:0000256" key="4">
    <source>
        <dbReference type="SAM" id="SignalP"/>
    </source>
</evidence>
<dbReference type="SMART" id="SM00700">
    <property type="entry name" value="JHBP"/>
    <property type="match status" value="1"/>
</dbReference>
<dbReference type="Pfam" id="PF06585">
    <property type="entry name" value="JHBP"/>
    <property type="match status" value="1"/>
</dbReference>
<comment type="similarity">
    <text evidence="3">Belongs to the TO family.</text>
</comment>
<dbReference type="PROSITE" id="PS51257">
    <property type="entry name" value="PROKAR_LIPOPROTEIN"/>
    <property type="match status" value="1"/>
</dbReference>
<keyword evidence="6" id="KW-1185">Reference proteome</keyword>
<dbReference type="PANTHER" id="PTHR11008:SF32">
    <property type="entry name" value="CIRCADIAN CLOCK-CONTROLLED PROTEIN DAYWAKE-RELATED"/>
    <property type="match status" value="1"/>
</dbReference>
<dbReference type="GO" id="GO:0005615">
    <property type="term" value="C:extracellular space"/>
    <property type="evidence" value="ECO:0007669"/>
    <property type="project" value="TreeGrafter"/>
</dbReference>
<evidence type="ECO:0000256" key="1">
    <source>
        <dbReference type="ARBA" id="ARBA00022729"/>
    </source>
</evidence>
<name>A0AA38MRB8_9CUCU</name>
<dbReference type="GO" id="GO:0007623">
    <property type="term" value="P:circadian rhythm"/>
    <property type="evidence" value="ECO:0007669"/>
    <property type="project" value="UniProtKB-ARBA"/>
</dbReference>
<dbReference type="AlphaFoldDB" id="A0AA38MRB8"/>
<keyword evidence="1 4" id="KW-0732">Signal</keyword>
<dbReference type="Proteomes" id="UP001168821">
    <property type="component" value="Unassembled WGS sequence"/>
</dbReference>
<gene>
    <name evidence="5" type="ORF">Zmor_000460</name>
</gene>
<comment type="caution">
    <text evidence="5">The sequence shown here is derived from an EMBL/GenBank/DDBJ whole genome shotgun (WGS) entry which is preliminary data.</text>
</comment>
<accession>A0AA38MRB8</accession>
<evidence type="ECO:0000256" key="2">
    <source>
        <dbReference type="ARBA" id="ARBA00023108"/>
    </source>
</evidence>
<proteinExistence type="inferred from homology"/>
<sequence length="246" mass="27637">MINRIVVLVVLFTASCFSVPLPSTFKKCNRKQADFNQCLTTAVQDAFHQLDKPYPEVGLPNLKHFIVPVGTIRFGAGTSVVHFTHIVKNVKIDKLADFSSLNASMDFNTNVLRLDIDYPIVKFDFDYEVDGKVLVMPIKGQGSGQIHLKNASMVVTFTLEEKNKYYKLVNSTMTFKKMGGVMINLENLFDGNKELSDRINVVMNENWKGMFQDLKDGYQKINAEVFGGMFSNVLDKVSAAELFGDP</sequence>
<dbReference type="PANTHER" id="PTHR11008">
    <property type="entry name" value="PROTEIN TAKEOUT-LIKE PROTEIN"/>
    <property type="match status" value="1"/>
</dbReference>
<dbReference type="InterPro" id="IPR038606">
    <property type="entry name" value="To_sf"/>
</dbReference>
<dbReference type="Gene3D" id="3.15.10.30">
    <property type="entry name" value="Haemolymph juvenile hormone binding protein"/>
    <property type="match status" value="1"/>
</dbReference>
<evidence type="ECO:0000313" key="5">
    <source>
        <dbReference type="EMBL" id="KAJ3664927.1"/>
    </source>
</evidence>
<dbReference type="EMBL" id="JALNTZ010000001">
    <property type="protein sequence ID" value="KAJ3664927.1"/>
    <property type="molecule type" value="Genomic_DNA"/>
</dbReference>
<dbReference type="FunFam" id="3.15.10.30:FF:000001">
    <property type="entry name" value="Takeout-like protein 1"/>
    <property type="match status" value="1"/>
</dbReference>
<keyword evidence="2" id="KW-0090">Biological rhythms</keyword>
<evidence type="ECO:0000313" key="6">
    <source>
        <dbReference type="Proteomes" id="UP001168821"/>
    </source>
</evidence>
<feature type="chain" id="PRO_5041221016" description="Protein takeout" evidence="4">
    <location>
        <begin position="19"/>
        <end position="246"/>
    </location>
</feature>
<protein>
    <recommendedName>
        <fullName evidence="7">Protein takeout</fullName>
    </recommendedName>
</protein>
<evidence type="ECO:0000256" key="3">
    <source>
        <dbReference type="ARBA" id="ARBA00060902"/>
    </source>
</evidence>
<reference evidence="5" key="1">
    <citation type="journal article" date="2023" name="G3 (Bethesda)">
        <title>Whole genome assemblies of Zophobas morio and Tenebrio molitor.</title>
        <authorList>
            <person name="Kaur S."/>
            <person name="Stinson S.A."/>
            <person name="diCenzo G.C."/>
        </authorList>
    </citation>
    <scope>NUCLEOTIDE SEQUENCE</scope>
    <source>
        <strain evidence="5">QUZm001</strain>
    </source>
</reference>
<feature type="signal peptide" evidence="4">
    <location>
        <begin position="1"/>
        <end position="18"/>
    </location>
</feature>
<dbReference type="InterPro" id="IPR010562">
    <property type="entry name" value="Haemolymph_juvenile_hormone-bd"/>
</dbReference>
<organism evidence="5 6">
    <name type="scientific">Zophobas morio</name>
    <dbReference type="NCBI Taxonomy" id="2755281"/>
    <lineage>
        <taxon>Eukaryota</taxon>
        <taxon>Metazoa</taxon>
        <taxon>Ecdysozoa</taxon>
        <taxon>Arthropoda</taxon>
        <taxon>Hexapoda</taxon>
        <taxon>Insecta</taxon>
        <taxon>Pterygota</taxon>
        <taxon>Neoptera</taxon>
        <taxon>Endopterygota</taxon>
        <taxon>Coleoptera</taxon>
        <taxon>Polyphaga</taxon>
        <taxon>Cucujiformia</taxon>
        <taxon>Tenebrionidae</taxon>
        <taxon>Zophobas</taxon>
    </lineage>
</organism>